<feature type="coiled-coil region" evidence="1">
    <location>
        <begin position="738"/>
        <end position="794"/>
    </location>
</feature>
<feature type="chain" id="PRO_5032439355" description="Transport and Golgi organization protein 1" evidence="3">
    <location>
        <begin position="27"/>
        <end position="1372"/>
    </location>
</feature>
<feature type="region of interest" description="Disordered" evidence="2">
    <location>
        <begin position="1117"/>
        <end position="1187"/>
    </location>
</feature>
<dbReference type="Proteomes" id="UP000663860">
    <property type="component" value="Unassembled WGS sequence"/>
</dbReference>
<evidence type="ECO:0000313" key="4">
    <source>
        <dbReference type="EMBL" id="CAF1221163.1"/>
    </source>
</evidence>
<feature type="compositionally biased region" description="Low complexity" evidence="2">
    <location>
        <begin position="425"/>
        <end position="434"/>
    </location>
</feature>
<comment type="caution">
    <text evidence="4">The sequence shown here is derived from an EMBL/GenBank/DDBJ whole genome shotgun (WGS) entry which is preliminary data.</text>
</comment>
<feature type="compositionally biased region" description="Polar residues" evidence="2">
    <location>
        <begin position="414"/>
        <end position="424"/>
    </location>
</feature>
<evidence type="ECO:0008006" key="6">
    <source>
        <dbReference type="Google" id="ProtNLM"/>
    </source>
</evidence>
<feature type="compositionally biased region" description="Polar residues" evidence="2">
    <location>
        <begin position="1316"/>
        <end position="1343"/>
    </location>
</feature>
<evidence type="ECO:0000313" key="5">
    <source>
        <dbReference type="Proteomes" id="UP000663860"/>
    </source>
</evidence>
<keyword evidence="3" id="KW-0732">Signal</keyword>
<feature type="compositionally biased region" description="Basic residues" evidence="2">
    <location>
        <begin position="1345"/>
        <end position="1358"/>
    </location>
</feature>
<feature type="coiled-coil region" evidence="1">
    <location>
        <begin position="969"/>
        <end position="1017"/>
    </location>
</feature>
<feature type="compositionally biased region" description="Polar residues" evidence="2">
    <location>
        <begin position="1142"/>
        <end position="1169"/>
    </location>
</feature>
<feature type="compositionally biased region" description="Polar residues" evidence="2">
    <location>
        <begin position="462"/>
        <end position="475"/>
    </location>
</feature>
<keyword evidence="1" id="KW-0175">Coiled coil</keyword>
<protein>
    <recommendedName>
        <fullName evidence="6">Transport and Golgi organization protein 1</fullName>
    </recommendedName>
</protein>
<feature type="region of interest" description="Disordered" evidence="2">
    <location>
        <begin position="1316"/>
        <end position="1372"/>
    </location>
</feature>
<feature type="region of interest" description="Disordered" evidence="2">
    <location>
        <begin position="414"/>
        <end position="475"/>
    </location>
</feature>
<reference evidence="4" key="1">
    <citation type="submission" date="2021-02" db="EMBL/GenBank/DDBJ databases">
        <authorList>
            <person name="Nowell W R."/>
        </authorList>
    </citation>
    <scope>NUCLEOTIDE SEQUENCE</scope>
</reference>
<feature type="signal peptide" evidence="3">
    <location>
        <begin position="1"/>
        <end position="26"/>
    </location>
</feature>
<feature type="compositionally biased region" description="Basic residues" evidence="2">
    <location>
        <begin position="444"/>
        <end position="454"/>
    </location>
</feature>
<feature type="coiled-coil region" evidence="1">
    <location>
        <begin position="823"/>
        <end position="933"/>
    </location>
</feature>
<dbReference type="EMBL" id="CAJNOE010000449">
    <property type="protein sequence ID" value="CAF1221163.1"/>
    <property type="molecule type" value="Genomic_DNA"/>
</dbReference>
<evidence type="ECO:0000256" key="1">
    <source>
        <dbReference type="SAM" id="Coils"/>
    </source>
</evidence>
<evidence type="ECO:0000256" key="2">
    <source>
        <dbReference type="SAM" id="MobiDB-lite"/>
    </source>
</evidence>
<gene>
    <name evidence="4" type="ORF">IZO911_LOCUS29718</name>
</gene>
<evidence type="ECO:0000256" key="3">
    <source>
        <dbReference type="SAM" id="SignalP"/>
    </source>
</evidence>
<feature type="compositionally biased region" description="Polar residues" evidence="2">
    <location>
        <begin position="248"/>
        <end position="281"/>
    </location>
</feature>
<proteinExistence type="predicted"/>
<accession>A0A814XW00</accession>
<sequence length="1372" mass="157414">MRLCNALIHYFLFTIFLSLCISNCYGHEHHNHVDPVTAKYSQSAVTIDPLSTNIETANIHKNHDDEHLQDTIDARLRTKHDLRQSVHQHSDDDDDHIHENEEDYINRLNSALEDNYGNEFQFEQVAPPLADPINNIQLQNQTKEDVKIPPHIHKETTSTLSPSIQIPSEQKQYINDELQLTEKPHIIENQKYNQNIDENSNPNVVVDEIISSRHLQTDEQELTDTYPQKIIKEDILYLNSETISSTKSHQTVEIPSHTKSAPDSIPSTPIQHPPISNTIKSETSKDDISIDIKPSSPTPLQSQEIKYETKQNMNSFDRHSDVLHQTPEVIVNDNSLHLNSESQRISDSIHIISSIDENLPSSTPSKRNHEHQQITDSIQNVSAPEQQQEIPSVHIDQQASQVNDRRSDDIQPIQQKESLNSAQIPSSSPTTPTTRILRSASSRMHQKVHTRHRHGQSDQEPIKTQSQTENISSTENINIEPTVSSTTITVTEQPTETIQPPTIDFNINNKAETQRINEIETQTNDENVTDIDNIPETHIDNQNSKPFDTTDLPRQVHVHDPTVVLNELKQELNQNEDLSLDQEVENSTTVDSFLVNDHSPHLPRIHETEETITHLTPTIEETNEKNSHDSKTDELTLKSNNSDKMLPIEYRQVCWQLPKPFESTFGIVENKLLGFINLLPEYIQSIFFGASNDREKLMNTMWFSFICSICFFCSFIFLSMGAKRLKQSKNDKEIRARCQQLQQYNNQIELERATFERQNQKLSDEIDELKNLPIRDTDEEIFELREKYERLHADWQISRTEHDTLLRDNDYRQSLIQKHEFDMQKQVENAATLNDENLRLKQELEKERETIARLQSNDLSLERFEKLQETIQLLKSEISQLKQDKFTQTDQLQQLQEQANQLDIDNNQLTIKMKQLKDLIEQKDETITRMREKLLNTHDDDEDETTEKDDLLSKVSLEENVDNNSQELLSNIDNDVEKANQHMRDLHSEIDEKTRRIKELDLLLNQEKDRSREVETKLKVVLELRERDAHLHIRQLGQTDAELRKARTDTERVRILQQQLQLKEQQLEDVQKVLNSEQTKFSEECSKLQHETHEKWMEVKRLGRELDGARKECEGLRRQITKYGNSERSSQEKTMYKPVPQHLSNNTGGRVSSDPETNGSSPPIPNQQGDIPIGHERNDSGAASPSEMFRIRPPLFTMQRPPFFPPPFMPPPPPNPFMMGARFPMPPMGGPHGLISPIPHIMTNGPPLFTMQRPPFFPPPFMPPPPPNPFMMGARFPMPPMGGPHGLISPIPHIMTNGSGAGSDTNSFEIVDPSNITPNSTTYDAQVNGSAVSPTPDGEQQVSAKVKKPKKTLKKKTKTSTTTIAPGTKEDV</sequence>
<organism evidence="4 5">
    <name type="scientific">Adineta steineri</name>
    <dbReference type="NCBI Taxonomy" id="433720"/>
    <lineage>
        <taxon>Eukaryota</taxon>
        <taxon>Metazoa</taxon>
        <taxon>Spiralia</taxon>
        <taxon>Gnathifera</taxon>
        <taxon>Rotifera</taxon>
        <taxon>Eurotatoria</taxon>
        <taxon>Bdelloidea</taxon>
        <taxon>Adinetida</taxon>
        <taxon>Adinetidae</taxon>
        <taxon>Adineta</taxon>
    </lineage>
</organism>
<feature type="region of interest" description="Disordered" evidence="2">
    <location>
        <begin position="248"/>
        <end position="302"/>
    </location>
</feature>
<name>A0A814XW00_9BILA</name>